<dbReference type="AlphaFoldDB" id="A0A0D0T933"/>
<proteinExistence type="predicted"/>
<dbReference type="OrthoDB" id="2596987at2759"/>
<evidence type="ECO:0000256" key="1">
    <source>
        <dbReference type="SAM" id="MobiDB-lite"/>
    </source>
</evidence>
<feature type="region of interest" description="Disordered" evidence="1">
    <location>
        <begin position="1"/>
        <end position="38"/>
    </location>
</feature>
<protein>
    <submittedName>
        <fullName evidence="2">Uncharacterized protein</fullName>
    </submittedName>
</protein>
<dbReference type="EMBL" id="KN847898">
    <property type="protein sequence ID" value="KIR42517.1"/>
    <property type="molecule type" value="Genomic_DNA"/>
</dbReference>
<dbReference type="HOGENOM" id="CLU_909172_0_0_1"/>
<keyword evidence="3" id="KW-1185">Reference proteome</keyword>
<organism evidence="2 3">
    <name type="scientific">Cryptococcus deuterogattii Ram5</name>
    <dbReference type="NCBI Taxonomy" id="1296110"/>
    <lineage>
        <taxon>Eukaryota</taxon>
        <taxon>Fungi</taxon>
        <taxon>Dikarya</taxon>
        <taxon>Basidiomycota</taxon>
        <taxon>Agaricomycotina</taxon>
        <taxon>Tremellomycetes</taxon>
        <taxon>Tremellales</taxon>
        <taxon>Cryptococcaceae</taxon>
        <taxon>Cryptococcus</taxon>
        <taxon>Cryptococcus gattii species complex</taxon>
    </lineage>
</organism>
<name>A0A0D0T933_9TREE</name>
<reference evidence="2 3" key="1">
    <citation type="submission" date="2015-01" db="EMBL/GenBank/DDBJ databases">
        <title>The Genome Sequence of Cryptococcus gattii Ram5.</title>
        <authorList>
            <consortium name="The Broad Institute Genomics Platform"/>
            <person name="Cuomo C."/>
            <person name="Litvintseva A."/>
            <person name="Chen Y."/>
            <person name="Heitman J."/>
            <person name="Sun S."/>
            <person name="Springer D."/>
            <person name="Dromer F."/>
            <person name="Young S."/>
            <person name="Zeng Q."/>
            <person name="Gargeya S."/>
            <person name="Abouelleil A."/>
            <person name="Alvarado L."/>
            <person name="Chapman S.B."/>
            <person name="Gainer-Dewar J."/>
            <person name="Goldberg J."/>
            <person name="Griggs A."/>
            <person name="Gujja S."/>
            <person name="Hansen M."/>
            <person name="Howarth C."/>
            <person name="Imamovic A."/>
            <person name="Larimer J."/>
            <person name="Murphy C."/>
            <person name="Naylor J."/>
            <person name="Pearson M."/>
            <person name="Priest M."/>
            <person name="Roberts A."/>
            <person name="Saif S."/>
            <person name="Shea T."/>
            <person name="Sykes S."/>
            <person name="Wortman J."/>
            <person name="Nusbaum C."/>
            <person name="Birren B."/>
        </authorList>
    </citation>
    <scope>NUCLEOTIDE SEQUENCE [LARGE SCALE GENOMIC DNA]</scope>
    <source>
        <strain evidence="2 3">Ram5</strain>
    </source>
</reference>
<accession>A0A0D0T933</accession>
<sequence>MSSSSSSKPLGSSSSPSSSKPSSSSSSSSTPKPSSPQSVPTISANAWMSFFLFCCLVLIILQGPLGLTGGGALPGVAQWAQWPNFGGEWWTGWGGLGSGLGLGGAPGQLPGQARKWEAKVVSQHLKVVADGVVSNQPYIHTNYPQPSQYRCTIYQPWFCVPTFAYAQSYPPGGVGSVYEPPRAYAYRYRQPYSYVHPHRHYQNGQHHLTHPERHAYGDATAYEYQYQQTGTGCNIQAQVQGQGGQPIRAVHPPPQQAVPCPPPAVPVHPPISVTPDSLGGLANLENAFYPLLVGAIALLVIFDYMS</sequence>
<evidence type="ECO:0000313" key="2">
    <source>
        <dbReference type="EMBL" id="KIR42517.1"/>
    </source>
</evidence>
<gene>
    <name evidence="2" type="ORF">I313_01743</name>
</gene>
<dbReference type="Proteomes" id="UP000053392">
    <property type="component" value="Unassembled WGS sequence"/>
</dbReference>
<evidence type="ECO:0000313" key="3">
    <source>
        <dbReference type="Proteomes" id="UP000053392"/>
    </source>
</evidence>